<protein>
    <submittedName>
        <fullName evidence="1">Uncharacterized protein</fullName>
    </submittedName>
</protein>
<proteinExistence type="predicted"/>
<evidence type="ECO:0000313" key="2">
    <source>
        <dbReference type="Proteomes" id="UP000050502"/>
    </source>
</evidence>
<comment type="caution">
    <text evidence="1">The sequence shown here is derived from an EMBL/GenBank/DDBJ whole genome shotgun (WGS) entry which is preliminary data.</text>
</comment>
<name>A0A0P6YCU0_9CHLR</name>
<evidence type="ECO:0000313" key="1">
    <source>
        <dbReference type="EMBL" id="KPL89580.1"/>
    </source>
</evidence>
<gene>
    <name evidence="1" type="ORF">SE16_03955</name>
</gene>
<dbReference type="AlphaFoldDB" id="A0A0P6YCU0"/>
<accession>A0A0P6YCU0</accession>
<organism evidence="1 2">
    <name type="scientific">Ardenticatena maritima</name>
    <dbReference type="NCBI Taxonomy" id="872965"/>
    <lineage>
        <taxon>Bacteria</taxon>
        <taxon>Bacillati</taxon>
        <taxon>Chloroflexota</taxon>
        <taxon>Ardenticatenia</taxon>
        <taxon>Ardenticatenales</taxon>
        <taxon>Ardenticatenaceae</taxon>
        <taxon>Ardenticatena</taxon>
    </lineage>
</organism>
<dbReference type="Proteomes" id="UP000050502">
    <property type="component" value="Unassembled WGS sequence"/>
</dbReference>
<reference evidence="1 2" key="1">
    <citation type="submission" date="2015-07" db="EMBL/GenBank/DDBJ databases">
        <title>Whole genome sequence of Ardenticatena maritima DSM 23922.</title>
        <authorList>
            <person name="Hemp J."/>
            <person name="Ward L.M."/>
            <person name="Pace L.A."/>
            <person name="Fischer W.W."/>
        </authorList>
    </citation>
    <scope>NUCLEOTIDE SEQUENCE [LARGE SCALE GENOMIC DNA]</scope>
    <source>
        <strain evidence="1 2">110S</strain>
    </source>
</reference>
<dbReference type="EMBL" id="LGKN01000003">
    <property type="protein sequence ID" value="KPL89580.1"/>
    <property type="molecule type" value="Genomic_DNA"/>
</dbReference>
<sequence>MKRRILFAIFVLGCAFVLTRGALAGGGAGKTLYLPLIAAPQPLEYIISGDDAIAGSHYQEGRTKEEAINPPFHNYNIPWATDTGFAGIEMFYFPDPLYEFYRSFLEVSLPDLSWQPDSMAITCNSVWFAAMYPEQATLSIHKGTWAGSLRDVEGQVDAVKYHWDKFENTPLQQFQLGPDDSVTYQYTYEINNLKKDIVDSDGRMRLVFRFHNELDWDARVDQEIRWGCDISTITLRRSSP</sequence>
<dbReference type="RefSeq" id="WP_054494195.1">
    <property type="nucleotide sequence ID" value="NZ_BBZA01000278.1"/>
</dbReference>